<dbReference type="InterPro" id="IPR036366">
    <property type="entry name" value="PGBDSf"/>
</dbReference>
<gene>
    <name evidence="2" type="ORF">F1C12_18740</name>
</gene>
<keyword evidence="1" id="KW-0732">Signal</keyword>
<dbReference type="Proteomes" id="UP000515511">
    <property type="component" value="Chromosome"/>
</dbReference>
<evidence type="ECO:0000256" key="1">
    <source>
        <dbReference type="SAM" id="SignalP"/>
    </source>
</evidence>
<evidence type="ECO:0000313" key="3">
    <source>
        <dbReference type="Proteomes" id="UP000515511"/>
    </source>
</evidence>
<feature type="signal peptide" evidence="1">
    <location>
        <begin position="1"/>
        <end position="21"/>
    </location>
</feature>
<dbReference type="AlphaFoldDB" id="A0A7G6YEN4"/>
<proteinExistence type="predicted"/>
<dbReference type="KEGG" id="lse:F1C12_18740"/>
<sequence>MAILAVAAASAGAAGAVTALAGPPPTLRSAIPTKELPVGHDRFEDARSVQLSVRTSLPVSLPAPANGRVTSFSCEPGASVVSGSSPVSIDGRPYLALSTRVPLWRDLTPESKGDDVRALQEELRRLGHQLESDGTLGRKTMRAAAAAFARVGVNIAPDSVPAASVIWLPAPAVAVSRCELPAGTLVDQGATMATFASLSPVVSVIGLPGDLVSGPRAAIVGGTSLAVDGEGVVQDPDVSALAAEVGMDTSAVEVKPIDARLVLAEPIDVSVVVPSAIFGVDGARGCVVSRGVTHSVEILGSQLGQTIVVFPDGKAPERVDTRPAAHSSCR</sequence>
<reference evidence="3" key="1">
    <citation type="submission" date="2019-09" db="EMBL/GenBank/DDBJ databases">
        <title>Antimicrobial potential of Antarctic Bacteria.</title>
        <authorList>
            <person name="Benaud N."/>
            <person name="Edwards R.J."/>
            <person name="Ferrari B.C."/>
        </authorList>
    </citation>
    <scope>NUCLEOTIDE SEQUENCE [LARGE SCALE GENOMIC DNA]</scope>
    <source>
        <strain evidence="3">INR9</strain>
    </source>
</reference>
<dbReference type="RefSeq" id="WP_185276375.1">
    <property type="nucleotide sequence ID" value="NZ_CP043641.1"/>
</dbReference>
<dbReference type="Gene3D" id="1.10.101.10">
    <property type="entry name" value="PGBD-like superfamily/PGBD"/>
    <property type="match status" value="1"/>
</dbReference>
<feature type="chain" id="PRO_5028866003" description="Peptidoglycan-binding protein" evidence="1">
    <location>
        <begin position="22"/>
        <end position="330"/>
    </location>
</feature>
<organism evidence="2 3">
    <name type="scientific">Leifsonia shinshuensis</name>
    <dbReference type="NCBI Taxonomy" id="150026"/>
    <lineage>
        <taxon>Bacteria</taxon>
        <taxon>Bacillati</taxon>
        <taxon>Actinomycetota</taxon>
        <taxon>Actinomycetes</taxon>
        <taxon>Micrococcales</taxon>
        <taxon>Microbacteriaceae</taxon>
        <taxon>Leifsonia</taxon>
    </lineage>
</organism>
<evidence type="ECO:0008006" key="4">
    <source>
        <dbReference type="Google" id="ProtNLM"/>
    </source>
</evidence>
<name>A0A7G6YEN4_9MICO</name>
<evidence type="ECO:0000313" key="2">
    <source>
        <dbReference type="EMBL" id="QNE36949.1"/>
    </source>
</evidence>
<accession>A0A7G6YEN4</accession>
<protein>
    <recommendedName>
        <fullName evidence="4">Peptidoglycan-binding protein</fullName>
    </recommendedName>
</protein>
<dbReference type="EMBL" id="CP043641">
    <property type="protein sequence ID" value="QNE36949.1"/>
    <property type="molecule type" value="Genomic_DNA"/>
</dbReference>